<evidence type="ECO:0000313" key="2">
    <source>
        <dbReference type="WBParaSite" id="PSAMB.scaffold259size60637.g3909.t1"/>
    </source>
</evidence>
<protein>
    <submittedName>
        <fullName evidence="2">Uncharacterized protein</fullName>
    </submittedName>
</protein>
<dbReference type="AlphaFoldDB" id="A0A914VVM7"/>
<organism evidence="1 2">
    <name type="scientific">Plectus sambesii</name>
    <dbReference type="NCBI Taxonomy" id="2011161"/>
    <lineage>
        <taxon>Eukaryota</taxon>
        <taxon>Metazoa</taxon>
        <taxon>Ecdysozoa</taxon>
        <taxon>Nematoda</taxon>
        <taxon>Chromadorea</taxon>
        <taxon>Plectida</taxon>
        <taxon>Plectina</taxon>
        <taxon>Plectoidea</taxon>
        <taxon>Plectidae</taxon>
        <taxon>Plectus</taxon>
    </lineage>
</organism>
<accession>A0A914VVM7</accession>
<sequence>MLGKPVSPYTMRTGIQNGHRIVYTNEIWVFEGMTQTYDWVDTEAASNPVKAKADGLTTCPKIPAHRGKRAIVVHVIAKDGLLDGAELIFATNSMDGDGDYHREMNAEKFE</sequence>
<proteinExistence type="predicted"/>
<dbReference type="PANTHER" id="PTHR33939:SF1">
    <property type="entry name" value="DUF4371 DOMAIN-CONTAINING PROTEIN"/>
    <property type="match status" value="1"/>
</dbReference>
<dbReference type="WBParaSite" id="PSAMB.scaffold259size60637.g3909.t1">
    <property type="protein sequence ID" value="PSAMB.scaffold259size60637.g3909.t1"/>
    <property type="gene ID" value="PSAMB.scaffold259size60637.g3909"/>
</dbReference>
<name>A0A914VVM7_9BILA</name>
<dbReference type="PANTHER" id="PTHR33939">
    <property type="entry name" value="PROTEIN CBG22215"/>
    <property type="match status" value="1"/>
</dbReference>
<evidence type="ECO:0000313" key="1">
    <source>
        <dbReference type="Proteomes" id="UP000887566"/>
    </source>
</evidence>
<keyword evidence="1" id="KW-1185">Reference proteome</keyword>
<reference evidence="2" key="1">
    <citation type="submission" date="2022-11" db="UniProtKB">
        <authorList>
            <consortium name="WormBaseParasite"/>
        </authorList>
    </citation>
    <scope>IDENTIFICATION</scope>
</reference>
<dbReference type="Proteomes" id="UP000887566">
    <property type="component" value="Unplaced"/>
</dbReference>